<comment type="caution">
    <text evidence="1">The sequence shown here is derived from an EMBL/GenBank/DDBJ whole genome shotgun (WGS) entry which is preliminary data.</text>
</comment>
<evidence type="ECO:0000313" key="2">
    <source>
        <dbReference type="Proteomes" id="UP000597762"/>
    </source>
</evidence>
<organism evidence="1 2">
    <name type="scientific">Acanthosepion pharaonis</name>
    <name type="common">Pharaoh cuttlefish</name>
    <name type="synonym">Sepia pharaonis</name>
    <dbReference type="NCBI Taxonomy" id="158019"/>
    <lineage>
        <taxon>Eukaryota</taxon>
        <taxon>Metazoa</taxon>
        <taxon>Spiralia</taxon>
        <taxon>Lophotrochozoa</taxon>
        <taxon>Mollusca</taxon>
        <taxon>Cephalopoda</taxon>
        <taxon>Coleoidea</taxon>
        <taxon>Decapodiformes</taxon>
        <taxon>Sepiida</taxon>
        <taxon>Sepiina</taxon>
        <taxon>Sepiidae</taxon>
        <taxon>Acanthosepion</taxon>
    </lineage>
</organism>
<dbReference type="AlphaFoldDB" id="A0A812DNY0"/>
<name>A0A812DNY0_ACAPH</name>
<dbReference type="EMBL" id="CAHIKZ030003833">
    <property type="protein sequence ID" value="CAE1304556.1"/>
    <property type="molecule type" value="Genomic_DNA"/>
</dbReference>
<accession>A0A812DNY0</accession>
<dbReference type="OrthoDB" id="39497at2759"/>
<keyword evidence="2" id="KW-1185">Reference proteome</keyword>
<dbReference type="Proteomes" id="UP000597762">
    <property type="component" value="Unassembled WGS sequence"/>
</dbReference>
<evidence type="ECO:0000313" key="1">
    <source>
        <dbReference type="EMBL" id="CAE1304556.1"/>
    </source>
</evidence>
<gene>
    <name evidence="1" type="ORF">SPHA_57128</name>
</gene>
<protein>
    <submittedName>
        <fullName evidence="1">DEPDC5</fullName>
    </submittedName>
</protein>
<proteinExistence type="predicted"/>
<sequence length="174" mass="19811">MRFKMTSNRRRWVHAFPTDPSGAAVQTHHTSQHLQGFVDECESGESVRPESITSMEKIKYLPKQHCHYTETINSPSSADAMRMGSSLSAYPDDPVLMGRSGSPSHSQNFTWSMTGSYPSHSSDQFKFSSRSVREPYRTYMWGPTGEQEWSPEMTTGKMCEKKNISPFSFLVHIF</sequence>
<reference evidence="1" key="1">
    <citation type="submission" date="2021-01" db="EMBL/GenBank/DDBJ databases">
        <authorList>
            <person name="Li R."/>
            <person name="Bekaert M."/>
        </authorList>
    </citation>
    <scope>NUCLEOTIDE SEQUENCE</scope>
    <source>
        <strain evidence="1">Farmed</strain>
    </source>
</reference>